<evidence type="ECO:0000313" key="2">
    <source>
        <dbReference type="Proteomes" id="UP000789702"/>
    </source>
</evidence>
<proteinExistence type="predicted"/>
<sequence>YYAISDRLDANASWTNVEVLVERVKETITNTCKAQNIRPRPYIGVRIDHIYDTGASITFTYGFNCRNLGDPLGALRLIEQVALIEILRSNGSVTHNTSGIGKRKKECFRESLSEALASNRSEIA</sequence>
<accession>A0ACA9R3D6</accession>
<protein>
    <submittedName>
        <fullName evidence="1">7708_t:CDS:1</fullName>
    </submittedName>
</protein>
<dbReference type="Proteomes" id="UP000789702">
    <property type="component" value="Unassembled WGS sequence"/>
</dbReference>
<evidence type="ECO:0000313" key="1">
    <source>
        <dbReference type="EMBL" id="CAG8774663.1"/>
    </source>
</evidence>
<feature type="non-terminal residue" evidence="1">
    <location>
        <position position="1"/>
    </location>
</feature>
<comment type="caution">
    <text evidence="1">The sequence shown here is derived from an EMBL/GenBank/DDBJ whole genome shotgun (WGS) entry which is preliminary data.</text>
</comment>
<gene>
    <name evidence="1" type="ORF">DHETER_LOCUS16042</name>
</gene>
<dbReference type="EMBL" id="CAJVPU010059036">
    <property type="protein sequence ID" value="CAG8774663.1"/>
    <property type="molecule type" value="Genomic_DNA"/>
</dbReference>
<reference evidence="1" key="1">
    <citation type="submission" date="2021-06" db="EMBL/GenBank/DDBJ databases">
        <authorList>
            <person name="Kallberg Y."/>
            <person name="Tangrot J."/>
            <person name="Rosling A."/>
        </authorList>
    </citation>
    <scope>NUCLEOTIDE SEQUENCE</scope>
    <source>
        <strain evidence="1">IL203A</strain>
    </source>
</reference>
<keyword evidence="2" id="KW-1185">Reference proteome</keyword>
<name>A0ACA9R3D6_9GLOM</name>
<organism evidence="1 2">
    <name type="scientific">Dentiscutata heterogama</name>
    <dbReference type="NCBI Taxonomy" id="1316150"/>
    <lineage>
        <taxon>Eukaryota</taxon>
        <taxon>Fungi</taxon>
        <taxon>Fungi incertae sedis</taxon>
        <taxon>Mucoromycota</taxon>
        <taxon>Glomeromycotina</taxon>
        <taxon>Glomeromycetes</taxon>
        <taxon>Diversisporales</taxon>
        <taxon>Gigasporaceae</taxon>
        <taxon>Dentiscutata</taxon>
    </lineage>
</organism>